<evidence type="ECO:0000313" key="4">
    <source>
        <dbReference type="EMBL" id="MBC3880038.1"/>
    </source>
</evidence>
<keyword evidence="2 3" id="KW-0040">ANK repeat</keyword>
<protein>
    <submittedName>
        <fullName evidence="4">Ankyrin repeat domain-containing protein</fullName>
    </submittedName>
</protein>
<dbReference type="EMBL" id="JACOFZ010000001">
    <property type="protein sequence ID" value="MBC3880038.1"/>
    <property type="molecule type" value="Genomic_DNA"/>
</dbReference>
<accession>A0A923KMY3</accession>
<comment type="caution">
    <text evidence="4">The sequence shown here is derived from an EMBL/GenBank/DDBJ whole genome shotgun (WGS) entry which is preliminary data.</text>
</comment>
<dbReference type="Pfam" id="PF12796">
    <property type="entry name" value="Ank_2"/>
    <property type="match status" value="2"/>
</dbReference>
<sequence length="247" mass="27529">MDRSRSKNSSEQMSHFNRTAFQALRKMKSALLILISMLVVGDAFSQILQTISPEQKKTEQFLQAARFDNVKLVKLLTEQGLNPNVTEGDRGETALMLAVREDSYQVFQYLISHPDINLDARANNGDTAIMLAAYLGKVDWLSELIFAGAQINQPGWTALHYAAAIGDEQIIAVLLEHSAYIDAESPNKTTPLMMAARKGDLPPVKLLVQEGADIHLQNALGLTALEFAQDAEMRVVAEYLRQQMRRQ</sequence>
<evidence type="ECO:0000256" key="2">
    <source>
        <dbReference type="ARBA" id="ARBA00023043"/>
    </source>
</evidence>
<dbReference type="InterPro" id="IPR036770">
    <property type="entry name" value="Ankyrin_rpt-contain_sf"/>
</dbReference>
<reference evidence="4" key="1">
    <citation type="submission" date="2020-08" db="EMBL/GenBank/DDBJ databases">
        <title>Novel species isolated from subtropical streams in China.</title>
        <authorList>
            <person name="Lu H."/>
        </authorList>
    </citation>
    <scope>NUCLEOTIDE SEQUENCE</scope>
    <source>
        <strain evidence="4">LX22W</strain>
    </source>
</reference>
<feature type="repeat" description="ANK" evidence="3">
    <location>
        <begin position="154"/>
        <end position="186"/>
    </location>
</feature>
<keyword evidence="1" id="KW-0677">Repeat</keyword>
<dbReference type="SUPFAM" id="SSF48403">
    <property type="entry name" value="Ankyrin repeat"/>
    <property type="match status" value="1"/>
</dbReference>
<proteinExistence type="predicted"/>
<dbReference type="PROSITE" id="PS50088">
    <property type="entry name" value="ANK_REPEAT"/>
    <property type="match status" value="2"/>
</dbReference>
<evidence type="ECO:0000256" key="1">
    <source>
        <dbReference type="ARBA" id="ARBA00022737"/>
    </source>
</evidence>
<dbReference type="Proteomes" id="UP000627446">
    <property type="component" value="Unassembled WGS sequence"/>
</dbReference>
<dbReference type="PANTHER" id="PTHR24198">
    <property type="entry name" value="ANKYRIN REPEAT AND PROTEIN KINASE DOMAIN-CONTAINING PROTEIN"/>
    <property type="match status" value="1"/>
</dbReference>
<dbReference type="AlphaFoldDB" id="A0A923KMY3"/>
<dbReference type="Gene3D" id="1.25.40.20">
    <property type="entry name" value="Ankyrin repeat-containing domain"/>
    <property type="match status" value="1"/>
</dbReference>
<dbReference type="RefSeq" id="WP_186915419.1">
    <property type="nucleotide sequence ID" value="NZ_JACOFZ010000001.1"/>
</dbReference>
<dbReference type="InterPro" id="IPR002110">
    <property type="entry name" value="Ankyrin_rpt"/>
</dbReference>
<feature type="repeat" description="ANK" evidence="3">
    <location>
        <begin position="187"/>
        <end position="219"/>
    </location>
</feature>
<dbReference type="PROSITE" id="PS50297">
    <property type="entry name" value="ANK_REP_REGION"/>
    <property type="match status" value="2"/>
</dbReference>
<evidence type="ECO:0000313" key="5">
    <source>
        <dbReference type="Proteomes" id="UP000627446"/>
    </source>
</evidence>
<dbReference type="PANTHER" id="PTHR24198:SF165">
    <property type="entry name" value="ANKYRIN REPEAT-CONTAINING PROTEIN-RELATED"/>
    <property type="match status" value="1"/>
</dbReference>
<gene>
    <name evidence="4" type="ORF">H8K36_01495</name>
</gene>
<name>A0A923KMY3_9BURK</name>
<dbReference type="SMART" id="SM00248">
    <property type="entry name" value="ANK"/>
    <property type="match status" value="5"/>
</dbReference>
<dbReference type="PRINTS" id="PR01415">
    <property type="entry name" value="ANKYRIN"/>
</dbReference>
<keyword evidence="5" id="KW-1185">Reference proteome</keyword>
<organism evidence="4 5">
    <name type="scientific">Undibacterium nitidum</name>
    <dbReference type="NCBI Taxonomy" id="2762298"/>
    <lineage>
        <taxon>Bacteria</taxon>
        <taxon>Pseudomonadati</taxon>
        <taxon>Pseudomonadota</taxon>
        <taxon>Betaproteobacteria</taxon>
        <taxon>Burkholderiales</taxon>
        <taxon>Oxalobacteraceae</taxon>
        <taxon>Undibacterium</taxon>
    </lineage>
</organism>
<evidence type="ECO:0000256" key="3">
    <source>
        <dbReference type="PROSITE-ProRule" id="PRU00023"/>
    </source>
</evidence>